<evidence type="ECO:0000313" key="3">
    <source>
        <dbReference type="Proteomes" id="UP000036850"/>
    </source>
</evidence>
<dbReference type="PATRIC" id="fig|43658.6.peg.3285"/>
<name>A0A0L0EQ74_9GAMM</name>
<dbReference type="Proteomes" id="UP000036850">
    <property type="component" value="Unassembled WGS sequence"/>
</dbReference>
<comment type="caution">
    <text evidence="2">The sequence shown here is derived from an EMBL/GenBank/DDBJ whole genome shotgun (WGS) entry which is preliminary data.</text>
</comment>
<protein>
    <recommendedName>
        <fullName evidence="4">Cobalt transporter</fullName>
    </recommendedName>
</protein>
<evidence type="ECO:0000256" key="1">
    <source>
        <dbReference type="SAM" id="SignalP"/>
    </source>
</evidence>
<dbReference type="OrthoDB" id="6291962at2"/>
<accession>A0A0L0EQ74</accession>
<proteinExistence type="predicted"/>
<dbReference type="AlphaFoldDB" id="A0A0L0EQ74"/>
<evidence type="ECO:0008006" key="4">
    <source>
        <dbReference type="Google" id="ProtNLM"/>
    </source>
</evidence>
<organism evidence="2 3">
    <name type="scientific">Pseudoalteromonas rubra</name>
    <dbReference type="NCBI Taxonomy" id="43658"/>
    <lineage>
        <taxon>Bacteria</taxon>
        <taxon>Pseudomonadati</taxon>
        <taxon>Pseudomonadota</taxon>
        <taxon>Gammaproteobacteria</taxon>
        <taxon>Alteromonadales</taxon>
        <taxon>Pseudoalteromonadaceae</taxon>
        <taxon>Pseudoalteromonas</taxon>
    </lineage>
</organism>
<evidence type="ECO:0000313" key="2">
    <source>
        <dbReference type="EMBL" id="KNC66535.1"/>
    </source>
</evidence>
<gene>
    <name evidence="2" type="ORF">AC626_16395</name>
</gene>
<feature type="chain" id="PRO_5005538174" description="Cobalt transporter" evidence="1">
    <location>
        <begin position="21"/>
        <end position="116"/>
    </location>
</feature>
<keyword evidence="1" id="KW-0732">Signal</keyword>
<reference evidence="3" key="1">
    <citation type="submission" date="2015-07" db="EMBL/GenBank/DDBJ databases">
        <title>Draft genome sequence of a Pseudoalteromonas rubra strain, OCN096, isolated from Kaneohe Bay, Oahu, Hawaii.</title>
        <authorList>
            <person name="Beurmann S."/>
            <person name="Ushijima B."/>
            <person name="Belcaid M."/>
            <person name="Callahan S.M."/>
            <person name="Aeby G.S."/>
        </authorList>
    </citation>
    <scope>NUCLEOTIDE SEQUENCE [LARGE SCALE GENOMIC DNA]</scope>
    <source>
        <strain evidence="3">OCN096</strain>
    </source>
</reference>
<sequence>MHKLTLILIMLCILSTQVFGSVAYEGEHKSQGDVHALLHEIGQPHSHDHDDEGEFNLSFSKEAVKHINQDLDCCTTGIVEVSPYSKSEVKPTGPIASISADWSPPFIKHTTPPPRA</sequence>
<feature type="signal peptide" evidence="1">
    <location>
        <begin position="1"/>
        <end position="20"/>
    </location>
</feature>
<dbReference type="EMBL" id="LFZX01000140">
    <property type="protein sequence ID" value="KNC66535.1"/>
    <property type="molecule type" value="Genomic_DNA"/>
</dbReference>